<feature type="region of interest" description="Disordered" evidence="1">
    <location>
        <begin position="1044"/>
        <end position="1070"/>
    </location>
</feature>
<dbReference type="EMBL" id="GG738855">
    <property type="protein sequence ID" value="EFC47304.1"/>
    <property type="molecule type" value="Genomic_DNA"/>
</dbReference>
<dbReference type="KEGG" id="ngr:NAEGRDRAFT_78855"/>
<evidence type="ECO:0000313" key="3">
    <source>
        <dbReference type="Proteomes" id="UP000006671"/>
    </source>
</evidence>
<accession>D2V740</accession>
<dbReference type="Proteomes" id="UP000006671">
    <property type="component" value="Unassembled WGS sequence"/>
</dbReference>
<dbReference type="GeneID" id="8860421"/>
<feature type="region of interest" description="Disordered" evidence="1">
    <location>
        <begin position="1204"/>
        <end position="1228"/>
    </location>
</feature>
<evidence type="ECO:0000313" key="2">
    <source>
        <dbReference type="EMBL" id="EFC47304.1"/>
    </source>
</evidence>
<dbReference type="VEuPathDB" id="AmoebaDB:NAEGRDRAFT_78855"/>
<dbReference type="OMA" id="ICLLNFR"/>
<feature type="compositionally biased region" description="Low complexity" evidence="1">
    <location>
        <begin position="1055"/>
        <end position="1070"/>
    </location>
</feature>
<dbReference type="InParanoid" id="D2V740"/>
<dbReference type="InterPro" id="IPR011990">
    <property type="entry name" value="TPR-like_helical_dom_sf"/>
</dbReference>
<keyword evidence="3" id="KW-1185">Reference proteome</keyword>
<dbReference type="RefSeq" id="XP_002680048.1">
    <property type="nucleotide sequence ID" value="XM_002680002.1"/>
</dbReference>
<dbReference type="OrthoDB" id="18070at2759"/>
<organism evidence="3">
    <name type="scientific">Naegleria gruberi</name>
    <name type="common">Amoeba</name>
    <dbReference type="NCBI Taxonomy" id="5762"/>
    <lineage>
        <taxon>Eukaryota</taxon>
        <taxon>Discoba</taxon>
        <taxon>Heterolobosea</taxon>
        <taxon>Tetramitia</taxon>
        <taxon>Eutetramitia</taxon>
        <taxon>Vahlkampfiidae</taxon>
        <taxon>Naegleria</taxon>
    </lineage>
</organism>
<reference evidence="2 3" key="1">
    <citation type="journal article" date="2010" name="Cell">
        <title>The genome of Naegleria gruberi illuminates early eukaryotic versatility.</title>
        <authorList>
            <person name="Fritz-Laylin L.K."/>
            <person name="Prochnik S.E."/>
            <person name="Ginger M.L."/>
            <person name="Dacks J.B."/>
            <person name="Carpenter M.L."/>
            <person name="Field M.C."/>
            <person name="Kuo A."/>
            <person name="Paredez A."/>
            <person name="Chapman J."/>
            <person name="Pham J."/>
            <person name="Shu S."/>
            <person name="Neupane R."/>
            <person name="Cipriano M."/>
            <person name="Mancuso J."/>
            <person name="Tu H."/>
            <person name="Salamov A."/>
            <person name="Lindquist E."/>
            <person name="Shapiro H."/>
            <person name="Lucas S."/>
            <person name="Grigoriev I.V."/>
            <person name="Cande W.Z."/>
            <person name="Fulton C."/>
            <person name="Rokhsar D.S."/>
            <person name="Dawson S.C."/>
        </authorList>
    </citation>
    <scope>NUCLEOTIDE SEQUENCE [LARGE SCALE GENOMIC DNA]</scope>
    <source>
        <strain evidence="2 3">NEG-M</strain>
    </source>
</reference>
<gene>
    <name evidence="2" type="ORF">NAEGRDRAFT_78855</name>
</gene>
<dbReference type="STRING" id="5762.D2V740"/>
<name>D2V740_NAEGR</name>
<evidence type="ECO:0000256" key="1">
    <source>
        <dbReference type="SAM" id="MobiDB-lite"/>
    </source>
</evidence>
<protein>
    <submittedName>
        <fullName evidence="2">Uncharacterized protein</fullName>
    </submittedName>
</protein>
<sequence>MSLVKTALKFIQFIAKISPKSTKEDKQLRDIESEVQRKLVESTTQFFSTSSVHSYSDDDDDDDWGVESATQLKGVYAGYFSSNPEDEIDPIEEQLFPPRLSLFRKKNLALFRNTFVVQKYDETIPQLYSLELEDETVLTSKEHFLKWLRSLNLEEMNRYKSEEELSAESSKDLILEKFRHNIDYIDPFSVAWAQFYYESAWKLMRIGTKESCASCFKLIGEYFSKIPAARITSDIDHEDVQKLNELFKLSLALLEIAALLVNPDNYDRFLDMKSYLLLFNSKNIDMLELIEIKGLCHNIVLFSKKQETFKRCEKIVSKLVEIFSRNSQVSTPTVMIMDPKSHLTTPPTHADMACEALIILHYFLYNISPLTMEYTVDPQKKDFRIMSIQNRMTSSLDPNFHYLLDVNQRTELLNIFYHKLPCMSTFKAFVAFSLGLYCRNISNDYKQAERVLFESVYIFCQTSGFTKAIPSLLSNICTRVLVELAQVLTENNKYTYSSLIFRAAVENQKLINLSYDYTLVNDLAELSIREDDWRSGIYYYTLLLNHANEEKMTAKYGHLSSLLSSLYIERGDFKNAESCITNSLLFMRSQGKSGEYELNLQLTLAKLFLQSYNFERGMDLLARLMEEKITSIQRCTVYINLAEAYLKKRWLKECDFVLFRLGVLMSEQVSILETSGVDPIKILEITARCFLKLSRFSDALCCINIALSQCTAPYVLADLLFLKGKILQKISQDTSPVSFPSTLTSTNKIELVERLREFFGRSTYNYAMDSSLINKRSIYNNPEEVLLDALDCLYKSKELYIICTNELNAAKVDIFIARFQIEYLIVPIVFCGVDPNLLILSKSDGWELDLKEIETKHILPALEVALKTTSVLVALDGYITMAEAKFLQGKRTSAEIFWKHCRDVVFTLFINDTEVVVSKGAPPSFLEKLLTLLKRLVRLMFCLGSKELINNNLSIIDSYLLLETEIEQILKRTSPESNDSTVYDSTYSDSSSESEVEEISLVTKNKIYESLLINTQINSVRTLPFLRRRRKSSVKSNSGRSLKSFNLLKMGPGTGSQSTQSSNGSKSSDGYLDYPSPHDLLSEKIWGCIFRMKLHAKKHHLSEKELNFRNQESMRRLYHLMSIVKQKNSQQFPSYVDIKLEDAQKSEEIDYMKSLLIDYSSIESTRNLGMNTLEKLVYIIHIDSVITFYTPKTGQIIYQKLGKNQPTLNNSSPKSEEKKSTDSKYSFYKSEHSKSSSQSVSQKPAYSANVIPQLEDYLFSLICQPRKDKKINIRVDNTFSLIEHLSRNIVRGPYDYHPNIRHKKKYERINKQLDKFDYIGLFKRMKSKFFSLTPRSTDFSGLPRLSELCYPNSQLILLCSRSLQVLPWELMFDHFISRNFSLQRVVSQENKRNGKMKFKPQYFCFYSEDELKYISPVESDRKKWILECIKKGLNIQNESVNSGVFHDSLPNLPFHCPIIGYGRKPKSKSDRYKFVNFVKLSSISENPTQIITHIESYNSAQDFPVFILSFSDLLDLSEAIICLLNFRPDCTLLFFPESVMSIALEFLMDMQIVYTNSGQLANSRLTPSENSRNGYRFFLHSLQLIKKCLKIPLIVINPPTISNEGRNGSSSSTSSE</sequence>
<proteinExistence type="predicted"/>
<dbReference type="Gene3D" id="1.25.40.10">
    <property type="entry name" value="Tetratricopeptide repeat domain"/>
    <property type="match status" value="1"/>
</dbReference>